<dbReference type="InterPro" id="IPR036291">
    <property type="entry name" value="NAD(P)-bd_dom_sf"/>
</dbReference>
<dbReference type="CDD" id="cd05353">
    <property type="entry name" value="hydroxyacyl-CoA-like_DH_SDR_c-like"/>
    <property type="match status" value="2"/>
</dbReference>
<evidence type="ECO:0000256" key="5">
    <source>
        <dbReference type="ARBA" id="ARBA00022857"/>
    </source>
</evidence>
<feature type="region of interest" description="Disordered" evidence="10">
    <location>
        <begin position="755"/>
        <end position="780"/>
    </location>
</feature>
<dbReference type="SUPFAM" id="SSF51735">
    <property type="entry name" value="NAD(P)-binding Rossmann-fold domains"/>
    <property type="match status" value="2"/>
</dbReference>
<name>A0A0F7SGF1_PHARH</name>
<dbReference type="FunFam" id="3.40.50.720:FF:000084">
    <property type="entry name" value="Short-chain dehydrogenase reductase"/>
    <property type="match status" value="2"/>
</dbReference>
<keyword evidence="4" id="KW-0276">Fatty acid metabolism</keyword>
<dbReference type="CDD" id="cd03448">
    <property type="entry name" value="HDE_HSD"/>
    <property type="match status" value="1"/>
</dbReference>
<dbReference type="PRINTS" id="PR00080">
    <property type="entry name" value="SDRFAMILY"/>
</dbReference>
<evidence type="ECO:0000259" key="11">
    <source>
        <dbReference type="SMART" id="SM00822"/>
    </source>
</evidence>
<evidence type="ECO:0000256" key="2">
    <source>
        <dbReference type="ARBA" id="ARBA00005005"/>
    </source>
</evidence>
<dbReference type="Gene3D" id="3.40.50.720">
    <property type="entry name" value="NAD(P)-binding Rossmann-like Domain"/>
    <property type="match status" value="2"/>
</dbReference>
<evidence type="ECO:0000313" key="12">
    <source>
        <dbReference type="EMBL" id="CDZ96369.1"/>
    </source>
</evidence>
<evidence type="ECO:0000256" key="10">
    <source>
        <dbReference type="SAM" id="MobiDB-lite"/>
    </source>
</evidence>
<accession>A0A0F7SGF1</accession>
<dbReference type="GO" id="GO:0006635">
    <property type="term" value="P:fatty acid beta-oxidation"/>
    <property type="evidence" value="ECO:0007669"/>
    <property type="project" value="UniProtKB-UniPathway"/>
</dbReference>
<dbReference type="InterPro" id="IPR020904">
    <property type="entry name" value="Sc_DH/Rdtase_CS"/>
</dbReference>
<dbReference type="Gene3D" id="1.10.287.4290">
    <property type="match status" value="1"/>
</dbReference>
<dbReference type="EMBL" id="LN483143">
    <property type="protein sequence ID" value="CDZ96369.1"/>
    <property type="molecule type" value="Genomic_DNA"/>
</dbReference>
<dbReference type="PROSITE" id="PS00061">
    <property type="entry name" value="ADH_SHORT"/>
    <property type="match status" value="2"/>
</dbReference>
<evidence type="ECO:0000256" key="3">
    <source>
        <dbReference type="ARBA" id="ARBA00006484"/>
    </source>
</evidence>
<dbReference type="SUPFAM" id="SSF54637">
    <property type="entry name" value="Thioesterase/thiol ester dehydrase-isomerase"/>
    <property type="match status" value="2"/>
</dbReference>
<dbReference type="InterPro" id="IPR051687">
    <property type="entry name" value="Peroxisomal_Beta-Oxidation"/>
</dbReference>
<keyword evidence="6" id="KW-0560">Oxidoreductase</keyword>
<dbReference type="Pfam" id="PF00106">
    <property type="entry name" value="adh_short"/>
    <property type="match status" value="2"/>
</dbReference>
<dbReference type="UniPathway" id="UPA00659"/>
<evidence type="ECO:0000256" key="8">
    <source>
        <dbReference type="ARBA" id="ARBA00023140"/>
    </source>
</evidence>
<protein>
    <submittedName>
        <fullName evidence="12">Multifunctional beta-oxidation protein</fullName>
    </submittedName>
</protein>
<comment type="similarity">
    <text evidence="3">Belongs to the short-chain dehydrogenases/reductases (SDR) family.</text>
</comment>
<dbReference type="InterPro" id="IPR002347">
    <property type="entry name" value="SDR_fam"/>
</dbReference>
<dbReference type="InterPro" id="IPR029069">
    <property type="entry name" value="HotDog_dom_sf"/>
</dbReference>
<dbReference type="PANTHER" id="PTHR45024:SF2">
    <property type="entry name" value="SCP2 DOMAIN-CONTAINING PROTEIN"/>
    <property type="match status" value="1"/>
</dbReference>
<dbReference type="Pfam" id="PF22622">
    <property type="entry name" value="MFE-2_hydrat-2_N"/>
    <property type="match status" value="1"/>
</dbReference>
<reference evidence="12" key="1">
    <citation type="submission" date="2014-08" db="EMBL/GenBank/DDBJ databases">
        <authorList>
            <person name="Sharma Rahul"/>
            <person name="Thines Marco"/>
        </authorList>
    </citation>
    <scope>NUCLEOTIDE SEQUENCE</scope>
</reference>
<dbReference type="InterPro" id="IPR002539">
    <property type="entry name" value="MaoC-like_dom"/>
</dbReference>
<proteinExistence type="inferred from homology"/>
<dbReference type="GO" id="GO:0016491">
    <property type="term" value="F:oxidoreductase activity"/>
    <property type="evidence" value="ECO:0007669"/>
    <property type="project" value="UniProtKB-KW"/>
</dbReference>
<dbReference type="PANTHER" id="PTHR45024">
    <property type="entry name" value="DEHYDROGENASES, SHORT CHAIN"/>
    <property type="match status" value="1"/>
</dbReference>
<dbReference type="SMART" id="SM00822">
    <property type="entry name" value="PKS_KR"/>
    <property type="match status" value="1"/>
</dbReference>
<evidence type="ECO:0000256" key="9">
    <source>
        <dbReference type="ARBA" id="ARBA00023239"/>
    </source>
</evidence>
<comment type="subcellular location">
    <subcellularLocation>
        <location evidence="1">Peroxisome</location>
    </subcellularLocation>
</comment>
<dbReference type="AlphaFoldDB" id="A0A0F7SGF1"/>
<organism evidence="12">
    <name type="scientific">Phaffia rhodozyma</name>
    <name type="common">Yeast</name>
    <name type="synonym">Xanthophyllomyces dendrorhous</name>
    <dbReference type="NCBI Taxonomy" id="264483"/>
    <lineage>
        <taxon>Eukaryota</taxon>
        <taxon>Fungi</taxon>
        <taxon>Dikarya</taxon>
        <taxon>Basidiomycota</taxon>
        <taxon>Agaricomycotina</taxon>
        <taxon>Tremellomycetes</taxon>
        <taxon>Cystofilobasidiales</taxon>
        <taxon>Mrakiaceae</taxon>
        <taxon>Phaffia</taxon>
    </lineage>
</organism>
<keyword evidence="8" id="KW-0576">Peroxisome</keyword>
<evidence type="ECO:0000256" key="1">
    <source>
        <dbReference type="ARBA" id="ARBA00004275"/>
    </source>
</evidence>
<comment type="pathway">
    <text evidence="2">Lipid metabolism; fatty acid beta-oxidation.</text>
</comment>
<sequence>MPNINYQDQVVIVTGAGTGIGKVYALYFASLGAKVVVNDVSRESAEQVCNEIIKAGGKAAPSVHSVTDGHLIVEDAKKAFGGRIDVLLNNAGIIRDKSFKKMTDQEWDLVMLVHLKGAFVMSKAVWPIMRGQKYGRILNTTSAAGLYGNMGQANYSAAKMGLVSFTKTLAREGAKYGIAVNVIAPMAATQMLATVMPPDMLKALNPEFIAPLVGVLCSKDNGSPPVSGRIFEVGAGFVAEVRWEESQGVIFRTDDTFTPSAVKHRFADIRNFDKAEHPESMTDRDMIATLQKASSLPPNAQSDPKVEFYNKVVVITGAGAGLGRAYALMFAKLGAGVVVNDVSEKGAKSVCDEIIQAGGKAVPAVASAEDGDAIIKTALSAPWNTNKRVDVLIANAGILRDKSFLAMSESDWDQVIAVHLKGTFKCCKAVWDLMQAQKGGRIVTTCSGVGIFGNFGQANYSTAKAAILGFTRTLAIEGAKYNILANCIAPSAGTAMTETIWTKEMVDAFKPDFVAPLVGYLASDDCETTGDLFEVSGGWASQVRWERSGGYGFPNDRPLTADQIVSQWKKITDFNDGRSTHPSSTQEGFQQVMENFGNKGSASAGDDDEDPEIVKEAKSRTVDPDEYSYSERDVIIYNMGIGATEKDLKWVYEQDGDFAALPTFGVIPGFNAGSTLGFDWLPNFNPAKLLHGEQYLKIHGKIPTSATLVCQPRLIEVLDKGKSASVTSGVDVVDKATGKKVFETQGTVVLRGVGNFNGRKKGSDRGAASAANKPPSRKPDAVVEEKVLERQAAWYRMSGDLNPLHLDPSFSSIGGFEKPILHGLCSMGIAGKHVLQNFGEYDDIKVRFAGVVYPGETLVTEMWREGPKVIFTTKVKERNTPALAAAAVTLKAGAKAKL</sequence>
<evidence type="ECO:0000256" key="7">
    <source>
        <dbReference type="ARBA" id="ARBA00023098"/>
    </source>
</evidence>
<dbReference type="GO" id="GO:0004300">
    <property type="term" value="F:enoyl-CoA hydratase activity"/>
    <property type="evidence" value="ECO:0007669"/>
    <property type="project" value="UniProtKB-ARBA"/>
</dbReference>
<dbReference type="GO" id="GO:0005777">
    <property type="term" value="C:peroxisome"/>
    <property type="evidence" value="ECO:0007669"/>
    <property type="project" value="UniProtKB-SubCell"/>
</dbReference>
<evidence type="ECO:0000256" key="6">
    <source>
        <dbReference type="ARBA" id="ARBA00023002"/>
    </source>
</evidence>
<dbReference type="Pfam" id="PF01575">
    <property type="entry name" value="MaoC_dehydratas"/>
    <property type="match status" value="1"/>
</dbReference>
<dbReference type="PRINTS" id="PR00081">
    <property type="entry name" value="GDHRDH"/>
</dbReference>
<dbReference type="InterPro" id="IPR057326">
    <property type="entry name" value="KR_dom"/>
</dbReference>
<evidence type="ECO:0000256" key="4">
    <source>
        <dbReference type="ARBA" id="ARBA00022832"/>
    </source>
</evidence>
<keyword evidence="5" id="KW-0521">NADP</keyword>
<keyword evidence="9" id="KW-0456">Lyase</keyword>
<dbReference type="Gene3D" id="3.10.129.10">
    <property type="entry name" value="Hotdog Thioesterase"/>
    <property type="match status" value="1"/>
</dbReference>
<dbReference type="InterPro" id="IPR054357">
    <property type="entry name" value="MFE-2_N"/>
</dbReference>
<feature type="domain" description="Ketoreductase" evidence="11">
    <location>
        <begin position="9"/>
        <end position="189"/>
    </location>
</feature>
<keyword evidence="7" id="KW-0443">Lipid metabolism</keyword>